<name>K0JUY1_SACES</name>
<protein>
    <submittedName>
        <fullName evidence="1">Uncharacterized protein</fullName>
    </submittedName>
</protein>
<sequence>MPGSASDIPPSEELLAASDHAELGWSVLPGAVWDEGRFLVVGGGLGVVSVYESLVDPS</sequence>
<accession>K0JUY1</accession>
<evidence type="ECO:0000313" key="2">
    <source>
        <dbReference type="Proteomes" id="UP000006281"/>
    </source>
</evidence>
<organism evidence="1 2">
    <name type="scientific">Saccharothrix espanaensis (strain ATCC 51144 / DSM 44229 / JCM 9112 / NBRC 15066 / NRRL 15764)</name>
    <dbReference type="NCBI Taxonomy" id="1179773"/>
    <lineage>
        <taxon>Bacteria</taxon>
        <taxon>Bacillati</taxon>
        <taxon>Actinomycetota</taxon>
        <taxon>Actinomycetes</taxon>
        <taxon>Pseudonocardiales</taxon>
        <taxon>Pseudonocardiaceae</taxon>
        <taxon>Saccharothrix</taxon>
    </lineage>
</organism>
<keyword evidence="2" id="KW-1185">Reference proteome</keyword>
<dbReference type="STRING" id="1179773.BN6_43680"/>
<dbReference type="KEGG" id="sesp:BN6_43680"/>
<evidence type="ECO:0000313" key="1">
    <source>
        <dbReference type="EMBL" id="CCH31650.1"/>
    </source>
</evidence>
<dbReference type="EMBL" id="HE804045">
    <property type="protein sequence ID" value="CCH31650.1"/>
    <property type="molecule type" value="Genomic_DNA"/>
</dbReference>
<dbReference type="PATRIC" id="fig|1179773.3.peg.4372"/>
<proteinExistence type="predicted"/>
<dbReference type="AlphaFoldDB" id="K0JUY1"/>
<reference evidence="1 2" key="1">
    <citation type="journal article" date="2012" name="BMC Genomics">
        <title>Complete genome sequence of Saccharothrix espanaensis DSM 44229T and comparison to the other completely sequenced Pseudonocardiaceae.</title>
        <authorList>
            <person name="Strobel T."/>
            <person name="Al-Dilaimi A."/>
            <person name="Blom J."/>
            <person name="Gessner A."/>
            <person name="Kalinowski J."/>
            <person name="Luzhetska M."/>
            <person name="Puhler A."/>
            <person name="Szczepanowski R."/>
            <person name="Bechthold A."/>
            <person name="Ruckert C."/>
        </authorList>
    </citation>
    <scope>NUCLEOTIDE SEQUENCE [LARGE SCALE GENOMIC DNA]</scope>
    <source>
        <strain evidence="2">ATCC 51144 / DSM 44229 / JCM 9112 / NBRC 15066 / NRRL 15764</strain>
    </source>
</reference>
<gene>
    <name evidence="1" type="ordered locus">BN6_43680</name>
</gene>
<dbReference type="Proteomes" id="UP000006281">
    <property type="component" value="Chromosome"/>
</dbReference>
<dbReference type="HOGENOM" id="CLU_2976602_0_0_11"/>